<evidence type="ECO:0000313" key="2">
    <source>
        <dbReference type="Proteomes" id="UP000652176"/>
    </source>
</evidence>
<dbReference type="EMBL" id="JACXSS010000001">
    <property type="protein sequence ID" value="MBD9355234.1"/>
    <property type="molecule type" value="Genomic_DNA"/>
</dbReference>
<dbReference type="InterPro" id="IPR021363">
    <property type="entry name" value="DUF2835"/>
</dbReference>
<keyword evidence="2" id="KW-1185">Reference proteome</keyword>
<organism evidence="1 2">
    <name type="scientific">Methylomonas albis</name>
    <dbReference type="NCBI Taxonomy" id="1854563"/>
    <lineage>
        <taxon>Bacteria</taxon>
        <taxon>Pseudomonadati</taxon>
        <taxon>Pseudomonadota</taxon>
        <taxon>Gammaproteobacteria</taxon>
        <taxon>Methylococcales</taxon>
        <taxon>Methylococcaceae</taxon>
        <taxon>Methylomonas</taxon>
    </lineage>
</organism>
<protein>
    <submittedName>
        <fullName evidence="1">DUF2835 domain-containing protein</fullName>
    </submittedName>
</protein>
<accession>A0ABR9CWJ4</accession>
<sequence>MANQFIRFKLNLSYDQYLAVYQGVAKNVVTLADDGRRLVFPAGNIQRYLTKTGIQGYFEMELGAGNKFIGIKKLV</sequence>
<dbReference type="Pfam" id="PF11197">
    <property type="entry name" value="DUF2835"/>
    <property type="match status" value="1"/>
</dbReference>
<comment type="caution">
    <text evidence="1">The sequence shown here is derived from an EMBL/GenBank/DDBJ whole genome shotgun (WGS) entry which is preliminary data.</text>
</comment>
<dbReference type="Proteomes" id="UP000652176">
    <property type="component" value="Unassembled WGS sequence"/>
</dbReference>
<dbReference type="RefSeq" id="WP_192373628.1">
    <property type="nucleotide sequence ID" value="NZ_CAJHIV010000001.1"/>
</dbReference>
<reference evidence="1 2" key="1">
    <citation type="submission" date="2020-09" db="EMBL/GenBank/DDBJ databases">
        <title>Methylomonas albis sp. nov. and Methylomonas fluvii sp. nov.: Two cold-adapted methanotrophs from the River Elbe and an amended description of Methylovulum psychrotolerans strain Eb1.</title>
        <authorList>
            <person name="Bussmann I.K."/>
            <person name="Klings K.-W."/>
            <person name="Warnstedt J."/>
            <person name="Hoppert M."/>
            <person name="Saborowski A."/>
            <person name="Horn F."/>
            <person name="Liebner S."/>
        </authorList>
    </citation>
    <scope>NUCLEOTIDE SEQUENCE [LARGE SCALE GENOMIC DNA]</scope>
    <source>
        <strain evidence="1 2">EbA</strain>
    </source>
</reference>
<proteinExistence type="predicted"/>
<evidence type="ECO:0000313" key="1">
    <source>
        <dbReference type="EMBL" id="MBD9355234.1"/>
    </source>
</evidence>
<name>A0ABR9CWJ4_9GAMM</name>
<gene>
    <name evidence="1" type="ORF">IE877_04980</name>
</gene>